<gene>
    <name evidence="3" type="ORF">P8627_01285</name>
</gene>
<protein>
    <submittedName>
        <fullName evidence="3">Uncharacterized protein</fullName>
    </submittedName>
</protein>
<reference evidence="3 4" key="1">
    <citation type="submission" date="2023-04" db="EMBL/GenBank/DDBJ databases">
        <title>Jannaschia ovalis sp. nov., a marine bacterium isolated from sea tidal flat.</title>
        <authorList>
            <person name="Kwon D.Y."/>
            <person name="Kim J.-J."/>
        </authorList>
    </citation>
    <scope>NUCLEOTIDE SEQUENCE [LARGE SCALE GENOMIC DNA]</scope>
    <source>
        <strain evidence="3 4">GRR-S6-38</strain>
    </source>
</reference>
<evidence type="ECO:0000313" key="4">
    <source>
        <dbReference type="Proteomes" id="UP001243420"/>
    </source>
</evidence>
<accession>A0ABY8LC71</accession>
<dbReference type="RefSeq" id="WP_279965676.1">
    <property type="nucleotide sequence ID" value="NZ_CP122537.1"/>
</dbReference>
<keyword evidence="2" id="KW-0472">Membrane</keyword>
<feature type="transmembrane region" description="Helical" evidence="2">
    <location>
        <begin position="39"/>
        <end position="61"/>
    </location>
</feature>
<evidence type="ECO:0000313" key="3">
    <source>
        <dbReference type="EMBL" id="WGH78925.1"/>
    </source>
</evidence>
<organism evidence="3 4">
    <name type="scientific">Jannaschia ovalis</name>
    <dbReference type="NCBI Taxonomy" id="3038773"/>
    <lineage>
        <taxon>Bacteria</taxon>
        <taxon>Pseudomonadati</taxon>
        <taxon>Pseudomonadota</taxon>
        <taxon>Alphaproteobacteria</taxon>
        <taxon>Rhodobacterales</taxon>
        <taxon>Roseobacteraceae</taxon>
        <taxon>Jannaschia</taxon>
    </lineage>
</organism>
<sequence length="90" mass="9453">MSAMTNASHRSAASDGKPAPAARGRAADDADSARKKLKLGGMAAVLAAMPFALLLAIWLWSSGVIPLWLLIPIYGLAGAAITVFFVFLRR</sequence>
<feature type="region of interest" description="Disordered" evidence="1">
    <location>
        <begin position="1"/>
        <end position="28"/>
    </location>
</feature>
<evidence type="ECO:0000256" key="2">
    <source>
        <dbReference type="SAM" id="Phobius"/>
    </source>
</evidence>
<feature type="compositionally biased region" description="Polar residues" evidence="1">
    <location>
        <begin position="1"/>
        <end position="11"/>
    </location>
</feature>
<feature type="transmembrane region" description="Helical" evidence="2">
    <location>
        <begin position="67"/>
        <end position="88"/>
    </location>
</feature>
<dbReference type="Proteomes" id="UP001243420">
    <property type="component" value="Chromosome"/>
</dbReference>
<keyword evidence="2" id="KW-0812">Transmembrane</keyword>
<evidence type="ECO:0000256" key="1">
    <source>
        <dbReference type="SAM" id="MobiDB-lite"/>
    </source>
</evidence>
<name>A0ABY8LC71_9RHOB</name>
<proteinExistence type="predicted"/>
<feature type="compositionally biased region" description="Low complexity" evidence="1">
    <location>
        <begin position="15"/>
        <end position="24"/>
    </location>
</feature>
<keyword evidence="4" id="KW-1185">Reference proteome</keyword>
<keyword evidence="2" id="KW-1133">Transmembrane helix</keyword>
<dbReference type="EMBL" id="CP122537">
    <property type="protein sequence ID" value="WGH78925.1"/>
    <property type="molecule type" value="Genomic_DNA"/>
</dbReference>